<gene>
    <name evidence="2" type="ordered locus">AciX8_1283</name>
</gene>
<dbReference type="HOGENOM" id="CLU_129890_2_1_0"/>
<dbReference type="InterPro" id="IPR002716">
    <property type="entry name" value="PIN_dom"/>
</dbReference>
<dbReference type="STRING" id="682795.AciX8_1283"/>
<dbReference type="EMBL" id="CP003130">
    <property type="protein sequence ID" value="AEU35626.1"/>
    <property type="molecule type" value="Genomic_DNA"/>
</dbReference>
<evidence type="ECO:0000259" key="1">
    <source>
        <dbReference type="Pfam" id="PF01850"/>
    </source>
</evidence>
<dbReference type="eggNOG" id="COG3744">
    <property type="taxonomic scope" value="Bacteria"/>
</dbReference>
<organism evidence="2 3">
    <name type="scientific">Granulicella mallensis (strain ATCC BAA-1857 / DSM 23137 / MP5ACTX8)</name>
    <dbReference type="NCBI Taxonomy" id="682795"/>
    <lineage>
        <taxon>Bacteria</taxon>
        <taxon>Pseudomonadati</taxon>
        <taxon>Acidobacteriota</taxon>
        <taxon>Terriglobia</taxon>
        <taxon>Terriglobales</taxon>
        <taxon>Acidobacteriaceae</taxon>
        <taxon>Granulicella</taxon>
    </lineage>
</organism>
<dbReference type="PANTHER" id="PTHR36173:SF1">
    <property type="entry name" value="RIBONUCLEASE VAPC22"/>
    <property type="match status" value="1"/>
</dbReference>
<dbReference type="InterPro" id="IPR052919">
    <property type="entry name" value="TA_system_RNase"/>
</dbReference>
<dbReference type="SUPFAM" id="SSF88723">
    <property type="entry name" value="PIN domain-like"/>
    <property type="match status" value="1"/>
</dbReference>
<feature type="domain" description="PIN" evidence="1">
    <location>
        <begin position="8"/>
        <end position="131"/>
    </location>
</feature>
<evidence type="ECO:0000313" key="2">
    <source>
        <dbReference type="EMBL" id="AEU35626.1"/>
    </source>
</evidence>
<dbReference type="Proteomes" id="UP000007113">
    <property type="component" value="Chromosome"/>
</dbReference>
<dbReference type="OrthoDB" id="9798990at2"/>
<dbReference type="AlphaFoldDB" id="G8NYX4"/>
<dbReference type="PANTHER" id="PTHR36173">
    <property type="entry name" value="RIBONUCLEASE VAPC16-RELATED"/>
    <property type="match status" value="1"/>
</dbReference>
<protein>
    <submittedName>
        <fullName evidence="2">PilT protein domain protein</fullName>
    </submittedName>
</protein>
<dbReference type="Pfam" id="PF01850">
    <property type="entry name" value="PIN"/>
    <property type="match status" value="1"/>
</dbReference>
<dbReference type="RefSeq" id="WP_014264506.1">
    <property type="nucleotide sequence ID" value="NC_016631.1"/>
</dbReference>
<dbReference type="Gene3D" id="3.40.50.1010">
    <property type="entry name" value="5'-nuclease"/>
    <property type="match status" value="1"/>
</dbReference>
<dbReference type="InterPro" id="IPR041705">
    <property type="entry name" value="PIN_Sll0205"/>
</dbReference>
<dbReference type="CDD" id="cd09872">
    <property type="entry name" value="PIN_Sll0205-like"/>
    <property type="match status" value="1"/>
</dbReference>
<keyword evidence="3" id="KW-1185">Reference proteome</keyword>
<dbReference type="InterPro" id="IPR029060">
    <property type="entry name" value="PIN-like_dom_sf"/>
</dbReference>
<accession>G8NYX4</accession>
<proteinExistence type="predicted"/>
<sequence length="140" mass="15515">MSSSTRLLLDTHVWVRYINGAPGLKPSAISSIDRARQTGAAYISVISIWEIALLVRKGRLALPFGVERWAERALQLPGIQLLPFTPQIAIESVDLPDSLNKDPSDRILVATARIENLALMTRDKDILRFAKQTNLVVEVA</sequence>
<name>G8NYX4_GRAMM</name>
<dbReference type="KEGG" id="gma:AciX8_1283"/>
<evidence type="ECO:0000313" key="3">
    <source>
        <dbReference type="Proteomes" id="UP000007113"/>
    </source>
</evidence>
<reference evidence="2 3" key="1">
    <citation type="submission" date="2011-11" db="EMBL/GenBank/DDBJ databases">
        <title>Complete sequence of Granulicella mallensis MP5ACTX8.</title>
        <authorList>
            <consortium name="US DOE Joint Genome Institute"/>
            <person name="Lucas S."/>
            <person name="Copeland A."/>
            <person name="Lapidus A."/>
            <person name="Cheng J.-F."/>
            <person name="Goodwin L."/>
            <person name="Pitluck S."/>
            <person name="Peters L."/>
            <person name="Lu M."/>
            <person name="Detter J.C."/>
            <person name="Han C."/>
            <person name="Tapia R."/>
            <person name="Land M."/>
            <person name="Hauser L."/>
            <person name="Kyrpides N."/>
            <person name="Ivanova N."/>
            <person name="Mikhailova N."/>
            <person name="Pagani I."/>
            <person name="Rawat S."/>
            <person name="Mannisto M."/>
            <person name="Haggblom M."/>
            <person name="Woyke T."/>
        </authorList>
    </citation>
    <scope>NUCLEOTIDE SEQUENCE [LARGE SCALE GENOMIC DNA]</scope>
    <source>
        <strain evidence="3">ATCC BAA-1857 / DSM 23137 / MP5ACTX8</strain>
    </source>
</reference>